<dbReference type="PROSITE" id="PS50921">
    <property type="entry name" value="ANTAR"/>
    <property type="match status" value="1"/>
</dbReference>
<protein>
    <submittedName>
        <fullName evidence="2">ANTAR domain-containing protein</fullName>
    </submittedName>
</protein>
<organism evidence="2 3">
    <name type="scientific">Rhodococcus sovatensis</name>
    <dbReference type="NCBI Taxonomy" id="1805840"/>
    <lineage>
        <taxon>Bacteria</taxon>
        <taxon>Bacillati</taxon>
        <taxon>Actinomycetota</taxon>
        <taxon>Actinomycetes</taxon>
        <taxon>Mycobacteriales</taxon>
        <taxon>Nocardiaceae</taxon>
        <taxon>Rhodococcus</taxon>
    </lineage>
</organism>
<dbReference type="SMART" id="SM01012">
    <property type="entry name" value="ANTAR"/>
    <property type="match status" value="1"/>
</dbReference>
<accession>A0ABZ2PGU4</accession>
<proteinExistence type="predicted"/>
<dbReference type="RefSeq" id="WP_338888501.1">
    <property type="nucleotide sequence ID" value="NZ_CP147846.1"/>
</dbReference>
<keyword evidence="3" id="KW-1185">Reference proteome</keyword>
<evidence type="ECO:0000313" key="3">
    <source>
        <dbReference type="Proteomes" id="UP001432000"/>
    </source>
</evidence>
<name>A0ABZ2PGU4_9NOCA</name>
<evidence type="ECO:0000313" key="2">
    <source>
        <dbReference type="EMBL" id="WXG68349.1"/>
    </source>
</evidence>
<dbReference type="InterPro" id="IPR036388">
    <property type="entry name" value="WH-like_DNA-bd_sf"/>
</dbReference>
<dbReference type="Pfam" id="PF03861">
    <property type="entry name" value="ANTAR"/>
    <property type="match status" value="1"/>
</dbReference>
<dbReference type="Gene3D" id="1.10.10.10">
    <property type="entry name" value="Winged helix-like DNA-binding domain superfamily/Winged helix DNA-binding domain"/>
    <property type="match status" value="1"/>
</dbReference>
<dbReference type="InterPro" id="IPR005561">
    <property type="entry name" value="ANTAR"/>
</dbReference>
<evidence type="ECO:0000259" key="1">
    <source>
        <dbReference type="PROSITE" id="PS50921"/>
    </source>
</evidence>
<dbReference type="EMBL" id="CP147846">
    <property type="protein sequence ID" value="WXG68349.1"/>
    <property type="molecule type" value="Genomic_DNA"/>
</dbReference>
<reference evidence="2 3" key="1">
    <citation type="submission" date="2024-03" db="EMBL/GenBank/DDBJ databases">
        <title>Natural products discovery in diverse microorganisms through a two-stage MS feature dereplication strategy.</title>
        <authorList>
            <person name="Zhang R."/>
        </authorList>
    </citation>
    <scope>NUCLEOTIDE SEQUENCE [LARGE SCALE GENOMIC DNA]</scope>
    <source>
        <strain evidence="2 3">18930</strain>
    </source>
</reference>
<gene>
    <name evidence="2" type="ORF">WDS16_24665</name>
</gene>
<feature type="domain" description="ANTAR" evidence="1">
    <location>
        <begin position="1"/>
        <end position="49"/>
    </location>
</feature>
<dbReference type="Proteomes" id="UP001432000">
    <property type="component" value="Chromosome"/>
</dbReference>
<sequence length="86" mass="9427">MDDSRTSIDWAVGVLIALRGYSPEQAFEELVSHSYTFDVSLLHSARSLVAAAREIAVDSLPVDATEREWGGLLAERRPVARVDNVA</sequence>